<dbReference type="Pfam" id="PF01381">
    <property type="entry name" value="HTH_3"/>
    <property type="match status" value="1"/>
</dbReference>
<feature type="domain" description="HTH cro/C1-type" evidence="2">
    <location>
        <begin position="13"/>
        <end position="67"/>
    </location>
</feature>
<dbReference type="STRING" id="1802593.A2172_05370"/>
<dbReference type="InterPro" id="IPR010982">
    <property type="entry name" value="Lambda_DNA-bd_dom_sf"/>
</dbReference>
<dbReference type="Gene3D" id="1.10.260.40">
    <property type="entry name" value="lambda repressor-like DNA-binding domains"/>
    <property type="match status" value="1"/>
</dbReference>
<evidence type="ECO:0000259" key="2">
    <source>
        <dbReference type="PROSITE" id="PS50943"/>
    </source>
</evidence>
<evidence type="ECO:0000313" key="4">
    <source>
        <dbReference type="Proteomes" id="UP000176631"/>
    </source>
</evidence>
<dbReference type="Proteomes" id="UP000176631">
    <property type="component" value="Unassembled WGS sequence"/>
</dbReference>
<proteinExistence type="predicted"/>
<accession>A0A1G1W893</accession>
<comment type="caution">
    <text evidence="3">The sequence shown here is derived from an EMBL/GenBank/DDBJ whole genome shotgun (WGS) entry which is preliminary data.</text>
</comment>
<organism evidence="3 4">
    <name type="scientific">Candidatus Woykebacteria bacterium RBG_13_40_15</name>
    <dbReference type="NCBI Taxonomy" id="1802593"/>
    <lineage>
        <taxon>Bacteria</taxon>
        <taxon>Candidatus Woykeibacteriota</taxon>
    </lineage>
</organism>
<dbReference type="SUPFAM" id="SSF47413">
    <property type="entry name" value="lambda repressor-like DNA-binding domains"/>
    <property type="match status" value="1"/>
</dbReference>
<dbReference type="EMBL" id="MHCP01000020">
    <property type="protein sequence ID" value="OGY23834.1"/>
    <property type="molecule type" value="Genomic_DNA"/>
</dbReference>
<dbReference type="AlphaFoldDB" id="A0A1G1W893"/>
<dbReference type="CDD" id="cd00093">
    <property type="entry name" value="HTH_XRE"/>
    <property type="match status" value="1"/>
</dbReference>
<dbReference type="PANTHER" id="PTHR46797">
    <property type="entry name" value="HTH-TYPE TRANSCRIPTIONAL REGULATOR"/>
    <property type="match status" value="1"/>
</dbReference>
<name>A0A1G1W893_9BACT</name>
<dbReference type="PROSITE" id="PS50943">
    <property type="entry name" value="HTH_CROC1"/>
    <property type="match status" value="1"/>
</dbReference>
<sequence length="70" mass="8092">MITKKDVKLGRNIRKLRKLTSLTQEEVAERVGISTTYMGYIEIGQKKPSLKVINKIAEILKVKVRDLFPY</sequence>
<reference evidence="3 4" key="1">
    <citation type="journal article" date="2016" name="Nat. Commun.">
        <title>Thousands of microbial genomes shed light on interconnected biogeochemical processes in an aquifer system.</title>
        <authorList>
            <person name="Anantharaman K."/>
            <person name="Brown C.T."/>
            <person name="Hug L.A."/>
            <person name="Sharon I."/>
            <person name="Castelle C.J."/>
            <person name="Probst A.J."/>
            <person name="Thomas B.C."/>
            <person name="Singh A."/>
            <person name="Wilkins M.J."/>
            <person name="Karaoz U."/>
            <person name="Brodie E.L."/>
            <person name="Williams K.H."/>
            <person name="Hubbard S.S."/>
            <person name="Banfield J.F."/>
        </authorList>
    </citation>
    <scope>NUCLEOTIDE SEQUENCE [LARGE SCALE GENOMIC DNA]</scope>
</reference>
<protein>
    <recommendedName>
        <fullName evidence="2">HTH cro/C1-type domain-containing protein</fullName>
    </recommendedName>
</protein>
<gene>
    <name evidence="3" type="ORF">A2172_05370</name>
</gene>
<dbReference type="SMART" id="SM00530">
    <property type="entry name" value="HTH_XRE"/>
    <property type="match status" value="1"/>
</dbReference>
<dbReference type="InterPro" id="IPR050807">
    <property type="entry name" value="TransReg_Diox_bact_type"/>
</dbReference>
<dbReference type="GO" id="GO:0003700">
    <property type="term" value="F:DNA-binding transcription factor activity"/>
    <property type="evidence" value="ECO:0007669"/>
    <property type="project" value="TreeGrafter"/>
</dbReference>
<dbReference type="GO" id="GO:0005829">
    <property type="term" value="C:cytosol"/>
    <property type="evidence" value="ECO:0007669"/>
    <property type="project" value="TreeGrafter"/>
</dbReference>
<evidence type="ECO:0000313" key="3">
    <source>
        <dbReference type="EMBL" id="OGY23834.1"/>
    </source>
</evidence>
<dbReference type="GO" id="GO:0003677">
    <property type="term" value="F:DNA binding"/>
    <property type="evidence" value="ECO:0007669"/>
    <property type="project" value="UniProtKB-KW"/>
</dbReference>
<dbReference type="PANTHER" id="PTHR46797:SF1">
    <property type="entry name" value="METHYLPHOSPHONATE SYNTHASE"/>
    <property type="match status" value="1"/>
</dbReference>
<evidence type="ECO:0000256" key="1">
    <source>
        <dbReference type="ARBA" id="ARBA00023125"/>
    </source>
</evidence>
<dbReference type="InterPro" id="IPR001387">
    <property type="entry name" value="Cro/C1-type_HTH"/>
</dbReference>
<keyword evidence="1" id="KW-0238">DNA-binding</keyword>